<dbReference type="InterPro" id="IPR036705">
    <property type="entry name" value="Ribosyl_crysJ1_sf"/>
</dbReference>
<evidence type="ECO:0000256" key="2">
    <source>
        <dbReference type="SAM" id="SignalP"/>
    </source>
</evidence>
<dbReference type="STRING" id="1658172.A0A1B7NPM0"/>
<dbReference type="Proteomes" id="UP000091918">
    <property type="component" value="Unassembled WGS sequence"/>
</dbReference>
<feature type="chain" id="PRO_5008598128" description="ADP-ribosylglycohydrolase" evidence="2">
    <location>
        <begin position="19"/>
        <end position="311"/>
    </location>
</feature>
<dbReference type="Pfam" id="PF03747">
    <property type="entry name" value="ADP_ribosyl_GH"/>
    <property type="match status" value="1"/>
</dbReference>
<comment type="caution">
    <text evidence="3">The sequence shown here is derived from an EMBL/GenBank/DDBJ whole genome shotgun (WGS) entry which is preliminary data.</text>
</comment>
<dbReference type="SUPFAM" id="SSF101478">
    <property type="entry name" value="ADP-ribosylglycohydrolase"/>
    <property type="match status" value="1"/>
</dbReference>
<dbReference type="Gene3D" id="1.10.4080.10">
    <property type="entry name" value="ADP-ribosylation/Crystallin J1"/>
    <property type="match status" value="1"/>
</dbReference>
<dbReference type="GO" id="GO:0046872">
    <property type="term" value="F:metal ion binding"/>
    <property type="evidence" value="ECO:0007669"/>
    <property type="project" value="UniProtKB-KW"/>
</dbReference>
<keyword evidence="1" id="KW-0479">Metal-binding</keyword>
<evidence type="ECO:0000256" key="1">
    <source>
        <dbReference type="PIRSR" id="PIRSR605502-1"/>
    </source>
</evidence>
<proteinExistence type="predicted"/>
<dbReference type="AlphaFoldDB" id="A0A1B7NPM0"/>
<keyword evidence="1" id="KW-0460">Magnesium</keyword>
<dbReference type="OrthoDB" id="2021138at2759"/>
<evidence type="ECO:0000313" key="3">
    <source>
        <dbReference type="EMBL" id="OAX78587.1"/>
    </source>
</evidence>
<comment type="cofactor">
    <cofactor evidence="1">
        <name>Mg(2+)</name>
        <dbReference type="ChEBI" id="CHEBI:18420"/>
    </cofactor>
    <text evidence="1">Binds 2 magnesium ions per subunit.</text>
</comment>
<evidence type="ECO:0008006" key="5">
    <source>
        <dbReference type="Google" id="ProtNLM"/>
    </source>
</evidence>
<feature type="signal peptide" evidence="2">
    <location>
        <begin position="1"/>
        <end position="18"/>
    </location>
</feature>
<name>A0A1B7NPM0_9EURO</name>
<dbReference type="PANTHER" id="PTHR16222">
    <property type="entry name" value="ADP-RIBOSYLGLYCOHYDROLASE"/>
    <property type="match status" value="1"/>
</dbReference>
<feature type="binding site" evidence="1">
    <location>
        <position position="183"/>
    </location>
    <ligand>
        <name>Mg(2+)</name>
        <dbReference type="ChEBI" id="CHEBI:18420"/>
        <label>1</label>
    </ligand>
</feature>
<keyword evidence="2" id="KW-0732">Signal</keyword>
<accession>A0A1B7NPM0</accession>
<reference evidence="3 4" key="1">
    <citation type="submission" date="2015-07" db="EMBL/GenBank/DDBJ databases">
        <title>Emmonsia species relationships and genome sequence.</title>
        <authorList>
            <person name="Cuomo C.A."/>
            <person name="Schwartz I.S."/>
            <person name="Kenyon C."/>
            <person name="de Hoog G.S."/>
            <person name="Govender N.P."/>
            <person name="Botha A."/>
            <person name="Moreno L."/>
            <person name="de Vries M."/>
            <person name="Munoz J.F."/>
            <person name="Stielow J.B."/>
        </authorList>
    </citation>
    <scope>NUCLEOTIDE SEQUENCE [LARGE SCALE GENOMIC DNA]</scope>
    <source>
        <strain evidence="3 4">CBS 136260</strain>
    </source>
</reference>
<gene>
    <name evidence="3" type="ORF">ACJ72_07105</name>
</gene>
<dbReference type="InterPro" id="IPR050792">
    <property type="entry name" value="ADP-ribosylglycohydrolase"/>
</dbReference>
<organism evidence="3 4">
    <name type="scientific">Emergomyces africanus</name>
    <dbReference type="NCBI Taxonomy" id="1955775"/>
    <lineage>
        <taxon>Eukaryota</taxon>
        <taxon>Fungi</taxon>
        <taxon>Dikarya</taxon>
        <taxon>Ascomycota</taxon>
        <taxon>Pezizomycotina</taxon>
        <taxon>Eurotiomycetes</taxon>
        <taxon>Eurotiomycetidae</taxon>
        <taxon>Onygenales</taxon>
        <taxon>Ajellomycetaceae</taxon>
        <taxon>Emergomyces</taxon>
    </lineage>
</organism>
<feature type="binding site" evidence="1">
    <location>
        <position position="184"/>
    </location>
    <ligand>
        <name>Mg(2+)</name>
        <dbReference type="ChEBI" id="CHEBI:18420"/>
        <label>1</label>
    </ligand>
</feature>
<dbReference type="InterPro" id="IPR005502">
    <property type="entry name" value="Ribosyl_crysJ1"/>
</dbReference>
<feature type="binding site" evidence="1">
    <location>
        <position position="181"/>
    </location>
    <ligand>
        <name>Mg(2+)</name>
        <dbReference type="ChEBI" id="CHEBI:18420"/>
        <label>1</label>
    </ligand>
</feature>
<evidence type="ECO:0000313" key="4">
    <source>
        <dbReference type="Proteomes" id="UP000091918"/>
    </source>
</evidence>
<protein>
    <recommendedName>
        <fullName evidence="5">ADP-ribosylglycohydrolase</fullName>
    </recommendedName>
</protein>
<dbReference type="PANTHER" id="PTHR16222:SF28">
    <property type="entry name" value="ADP-RIBOSYLGLYCOHYDROLASE"/>
    <property type="match status" value="1"/>
</dbReference>
<keyword evidence="4" id="KW-1185">Reference proteome</keyword>
<dbReference type="EMBL" id="LGUA01001426">
    <property type="protein sequence ID" value="OAX78587.1"/>
    <property type="molecule type" value="Genomic_DNA"/>
</dbReference>
<sequence length="311" mass="34523">MRTHPLGVICLAATLLETFQIAANYSAITHADPRCIVACCTVTGIIRGILRGEVLHEGNVDEIIDEAFVWVGEWVQKRARGTPGSEDCNPEENELREHGALLEMEEYSRHAKAADFRELELDDSQKMGYVYKTFGAAIIALRLGMRQAGYGPECRSDGAAKEPPSTIFEKIITELILEGGDADTNACVAGALLGCWFGHNSLPPQWRDGMQHVGWMVGKCQALGQTVGGEHLFVDPLLQPRYLGSEDPDTAIDGGKGLMSTEELKKRDQEFIYQYLKRSKEATEREKERLEASEIKKKAATMRGMFSSLKW</sequence>